<organism evidence="3 4">
    <name type="scientific">Polaribacter pacificus</name>
    <dbReference type="NCBI Taxonomy" id="1775173"/>
    <lineage>
        <taxon>Bacteria</taxon>
        <taxon>Pseudomonadati</taxon>
        <taxon>Bacteroidota</taxon>
        <taxon>Flavobacteriia</taxon>
        <taxon>Flavobacteriales</taxon>
        <taxon>Flavobacteriaceae</taxon>
    </lineage>
</organism>
<sequence>MKTYIQFLRTFLILNLILSCSPFHKFDLPDLLIEEPNIEANTNISMIKNALNQAYASNQDLLYTFPIYESPLYAEAYVVSTDATGNFYKKLIVQDKAANPEAGIAILLNDPSLNELFEIGRKLYIKLDGLSVSYDDGETSPDPSNSSPGIYTLGFVERSDLVAIPSSLIKEHLIKSTEWQSLEPQIVDVKAITEAQLNTFVRFEQQQFEKNQLEKSFAGEINDEFDGFRLLRDCKTGTNIRLKTSTFASFKSVMLPQGRGSVDGILSKDYTGKFLVMILNSPEALSFTDADRCDPNYLACEKAEVNRSTILLYQDFENISNNESLLAAGWSNINSNKASTVFKPKTTNGNRFMELSAYDSGENPLEVWLISPPVSLAANNQALLSFETNTGYDNGTALRVFVSTDFTGDPAKAQWTPLDAFLSEGPSAGYSAKFTKSGEISLSCLTGDFYLGFQYLGADGIVSTTVQIDKVKIIDK</sequence>
<keyword evidence="4" id="KW-1185">Reference proteome</keyword>
<comment type="caution">
    <text evidence="3">The sequence shown here is derived from an EMBL/GenBank/DDBJ whole genome shotgun (WGS) entry which is preliminary data.</text>
</comment>
<feature type="signal peptide" evidence="1">
    <location>
        <begin position="1"/>
        <end position="25"/>
    </location>
</feature>
<gene>
    <name evidence="3" type="ORF">GCM10011416_06740</name>
</gene>
<evidence type="ECO:0000256" key="1">
    <source>
        <dbReference type="SAM" id="SignalP"/>
    </source>
</evidence>
<dbReference type="RefSeq" id="WP_188597856.1">
    <property type="nucleotide sequence ID" value="NZ_BMJW01000001.1"/>
</dbReference>
<protein>
    <recommendedName>
        <fullName evidence="2">DUF5689 domain-containing protein</fullName>
    </recommendedName>
</protein>
<dbReference type="EMBL" id="BMJW01000001">
    <property type="protein sequence ID" value="GGG92456.1"/>
    <property type="molecule type" value="Genomic_DNA"/>
</dbReference>
<dbReference type="InterPro" id="IPR043744">
    <property type="entry name" value="DUF5689"/>
</dbReference>
<dbReference type="AlphaFoldDB" id="A0A917HVL4"/>
<evidence type="ECO:0000259" key="2">
    <source>
        <dbReference type="Pfam" id="PF18942"/>
    </source>
</evidence>
<dbReference type="NCBIfam" id="NF038128">
    <property type="entry name" value="choice_anch_J"/>
    <property type="match status" value="1"/>
</dbReference>
<keyword evidence="1" id="KW-0732">Signal</keyword>
<feature type="chain" id="PRO_5037892852" description="DUF5689 domain-containing protein" evidence="1">
    <location>
        <begin position="26"/>
        <end position="476"/>
    </location>
</feature>
<reference evidence="3" key="1">
    <citation type="journal article" date="2014" name="Int. J. Syst. Evol. Microbiol.">
        <title>Complete genome sequence of Corynebacterium casei LMG S-19264T (=DSM 44701T), isolated from a smear-ripened cheese.</title>
        <authorList>
            <consortium name="US DOE Joint Genome Institute (JGI-PGF)"/>
            <person name="Walter F."/>
            <person name="Albersmeier A."/>
            <person name="Kalinowski J."/>
            <person name="Ruckert C."/>
        </authorList>
    </citation>
    <scope>NUCLEOTIDE SEQUENCE</scope>
    <source>
        <strain evidence="3">CGMCC 1.15763</strain>
    </source>
</reference>
<reference evidence="3" key="2">
    <citation type="submission" date="2020-09" db="EMBL/GenBank/DDBJ databases">
        <authorList>
            <person name="Sun Q."/>
            <person name="Zhou Y."/>
        </authorList>
    </citation>
    <scope>NUCLEOTIDE SEQUENCE</scope>
    <source>
        <strain evidence="3">CGMCC 1.15763</strain>
    </source>
</reference>
<evidence type="ECO:0000313" key="4">
    <source>
        <dbReference type="Proteomes" id="UP000633278"/>
    </source>
</evidence>
<accession>A0A917HVL4</accession>
<dbReference type="Pfam" id="PF18942">
    <property type="entry name" value="DUF5689"/>
    <property type="match status" value="1"/>
</dbReference>
<dbReference type="PROSITE" id="PS51257">
    <property type="entry name" value="PROKAR_LIPOPROTEIN"/>
    <property type="match status" value="1"/>
</dbReference>
<name>A0A917HVL4_9FLAO</name>
<dbReference type="Gene3D" id="2.60.120.200">
    <property type="match status" value="1"/>
</dbReference>
<proteinExistence type="predicted"/>
<dbReference type="Proteomes" id="UP000633278">
    <property type="component" value="Unassembled WGS sequence"/>
</dbReference>
<evidence type="ECO:0000313" key="3">
    <source>
        <dbReference type="EMBL" id="GGG92456.1"/>
    </source>
</evidence>
<feature type="domain" description="DUF5689" evidence="2">
    <location>
        <begin position="67"/>
        <end position="280"/>
    </location>
</feature>